<dbReference type="AlphaFoldDB" id="A0A1I3PI31"/>
<evidence type="ECO:0000259" key="2">
    <source>
        <dbReference type="Pfam" id="PF08327"/>
    </source>
</evidence>
<dbReference type="EMBL" id="FOQD01000016">
    <property type="protein sequence ID" value="SFJ21314.1"/>
    <property type="molecule type" value="Genomic_DNA"/>
</dbReference>
<dbReference type="CDD" id="cd07814">
    <property type="entry name" value="SRPBCC_CalC_Aha1-like"/>
    <property type="match status" value="1"/>
</dbReference>
<evidence type="ECO:0000313" key="4">
    <source>
        <dbReference type="Proteomes" id="UP000199518"/>
    </source>
</evidence>
<dbReference type="InterPro" id="IPR023393">
    <property type="entry name" value="START-like_dom_sf"/>
</dbReference>
<dbReference type="SUPFAM" id="SSF55961">
    <property type="entry name" value="Bet v1-like"/>
    <property type="match status" value="1"/>
</dbReference>
<gene>
    <name evidence="3" type="ORF">SAMN05421753_116168</name>
</gene>
<dbReference type="Gene3D" id="3.30.530.20">
    <property type="match status" value="1"/>
</dbReference>
<sequence length="149" mass="16826">MATEHVIVRVIQRIHASPGQTFNAWIDPQWLAKWMFGPAIREEEILHLNVDPRIDGAFSFLVRRGGQEIDHIGTYRVLDRPSRLVFTWSVAGTPGEPSLVMVDIPPHEFGGCDCILTHEVPGEWADYAPRIEESWRKMLAALANALLDS</sequence>
<reference evidence="4" key="1">
    <citation type="submission" date="2016-10" db="EMBL/GenBank/DDBJ databases">
        <authorList>
            <person name="Varghese N."/>
            <person name="Submissions S."/>
        </authorList>
    </citation>
    <scope>NUCLEOTIDE SEQUENCE [LARGE SCALE GENOMIC DNA]</scope>
    <source>
        <strain evidence="4">DSM 26348</strain>
    </source>
</reference>
<dbReference type="Proteomes" id="UP000199518">
    <property type="component" value="Unassembled WGS sequence"/>
</dbReference>
<dbReference type="RefSeq" id="WP_217647156.1">
    <property type="nucleotide sequence ID" value="NZ_FOQD01000016.1"/>
</dbReference>
<feature type="domain" description="Activator of Hsp90 ATPase homologue 1/2-like C-terminal" evidence="2">
    <location>
        <begin position="16"/>
        <end position="146"/>
    </location>
</feature>
<keyword evidence="4" id="KW-1185">Reference proteome</keyword>
<comment type="similarity">
    <text evidence="1">Belongs to the AHA1 family.</text>
</comment>
<organism evidence="3 4">
    <name type="scientific">Planctomicrobium piriforme</name>
    <dbReference type="NCBI Taxonomy" id="1576369"/>
    <lineage>
        <taxon>Bacteria</taxon>
        <taxon>Pseudomonadati</taxon>
        <taxon>Planctomycetota</taxon>
        <taxon>Planctomycetia</taxon>
        <taxon>Planctomycetales</taxon>
        <taxon>Planctomycetaceae</taxon>
        <taxon>Planctomicrobium</taxon>
    </lineage>
</organism>
<evidence type="ECO:0000256" key="1">
    <source>
        <dbReference type="ARBA" id="ARBA00006817"/>
    </source>
</evidence>
<proteinExistence type="inferred from homology"/>
<evidence type="ECO:0000313" key="3">
    <source>
        <dbReference type="EMBL" id="SFJ21314.1"/>
    </source>
</evidence>
<accession>A0A1I3PI31</accession>
<name>A0A1I3PI31_9PLAN</name>
<protein>
    <submittedName>
        <fullName evidence="3">Uncharacterized conserved protein YndB, AHSA1/START domain</fullName>
    </submittedName>
</protein>
<dbReference type="InterPro" id="IPR013538">
    <property type="entry name" value="ASHA1/2-like_C"/>
</dbReference>
<dbReference type="STRING" id="1576369.SAMN05421753_116168"/>
<dbReference type="Pfam" id="PF08327">
    <property type="entry name" value="AHSA1"/>
    <property type="match status" value="1"/>
</dbReference>